<organism evidence="9 10">
    <name type="scientific">Neolewinella xylanilytica</name>
    <dbReference type="NCBI Taxonomy" id="1514080"/>
    <lineage>
        <taxon>Bacteria</taxon>
        <taxon>Pseudomonadati</taxon>
        <taxon>Bacteroidota</taxon>
        <taxon>Saprospiria</taxon>
        <taxon>Saprospirales</taxon>
        <taxon>Lewinellaceae</taxon>
        <taxon>Neolewinella</taxon>
    </lineage>
</organism>
<feature type="transmembrane region" description="Helical" evidence="8">
    <location>
        <begin position="380"/>
        <end position="400"/>
    </location>
</feature>
<dbReference type="InterPro" id="IPR038377">
    <property type="entry name" value="Na/Glc_symporter_sf"/>
</dbReference>
<evidence type="ECO:0000256" key="8">
    <source>
        <dbReference type="SAM" id="Phobius"/>
    </source>
</evidence>
<feature type="transmembrane region" description="Helical" evidence="8">
    <location>
        <begin position="76"/>
        <end position="94"/>
    </location>
</feature>
<feature type="transmembrane region" description="Helical" evidence="8">
    <location>
        <begin position="125"/>
        <end position="144"/>
    </location>
</feature>
<comment type="similarity">
    <text evidence="2 7">Belongs to the sodium:solute symporter (SSF) (TC 2.A.21) family.</text>
</comment>
<keyword evidence="6 8" id="KW-0472">Membrane</keyword>
<comment type="subcellular location">
    <subcellularLocation>
        <location evidence="1">Membrane</location>
        <topology evidence="1">Multi-pass membrane protein</topology>
    </subcellularLocation>
</comment>
<keyword evidence="10" id="KW-1185">Reference proteome</keyword>
<dbReference type="Gene3D" id="1.20.1730.10">
    <property type="entry name" value="Sodium/glucose cotransporter"/>
    <property type="match status" value="1"/>
</dbReference>
<comment type="caution">
    <text evidence="9">The sequence shown here is derived from an EMBL/GenBank/DDBJ whole genome shotgun (WGS) entry which is preliminary data.</text>
</comment>
<feature type="transmembrane region" description="Helical" evidence="8">
    <location>
        <begin position="354"/>
        <end position="374"/>
    </location>
</feature>
<dbReference type="InterPro" id="IPR050277">
    <property type="entry name" value="Sodium:Solute_Symporter"/>
</dbReference>
<dbReference type="InterPro" id="IPR001734">
    <property type="entry name" value="Na/solute_symporter"/>
</dbReference>
<feature type="transmembrane region" description="Helical" evidence="8">
    <location>
        <begin position="259"/>
        <end position="282"/>
    </location>
</feature>
<dbReference type="GO" id="GO:0022857">
    <property type="term" value="F:transmembrane transporter activity"/>
    <property type="evidence" value="ECO:0007669"/>
    <property type="project" value="InterPro"/>
</dbReference>
<dbReference type="AlphaFoldDB" id="A0A2S6I209"/>
<dbReference type="PROSITE" id="PS50283">
    <property type="entry name" value="NA_SOLUT_SYMP_3"/>
    <property type="match status" value="1"/>
</dbReference>
<protein>
    <submittedName>
        <fullName evidence="9">SSS family transporter</fullName>
    </submittedName>
</protein>
<sequence length="457" mass="48827">MLATCILLYLVFTLGIGAWASRRIHSSQDFTLAGRRLSTGLVGVTIFATWYGPEFIMGVPGYFVEEGVMGTITDQFGTLLCLLLVAGFFARRLYAMGIVTLSDFFRIRFGERVETATSLIQVLSYFPWIAAQFVALAYLFGVVLGTSVPEGILLGATVVVIYTFIGGMWAVTLTDLLQSVLIVAGLGWVLVEVVGETDGILALVTDRPAGFYALLPAPNLAAWSDYLAMWMAFGLGAIPSQEIYQRLFSARSAEQGRGGVVLAGVLLFLIGCLPLVIGLAAVELQPELVAAGDGQSLIPNMVSRYTSLPVRILFFGALISAILSTSSGAMLSPATVIGENLIRPRWKGITDRQLLWWTRMSVVGVAAVACLFALNDSHIHGLVVDSAVLLMVCLLAPLTLGLHWKGATTNGAWAAIGLGAVTWFMTDRFDTVIDPTIYGTLASFAGMGAGSFLGRTA</sequence>
<reference evidence="9 10" key="1">
    <citation type="submission" date="2018-02" db="EMBL/GenBank/DDBJ databases">
        <title>Genomic Encyclopedia of Archaeal and Bacterial Type Strains, Phase II (KMG-II): from individual species to whole genera.</title>
        <authorList>
            <person name="Goeker M."/>
        </authorList>
    </citation>
    <scope>NUCLEOTIDE SEQUENCE [LARGE SCALE GENOMIC DNA]</scope>
    <source>
        <strain evidence="9 10">DSM 29526</strain>
    </source>
</reference>
<evidence type="ECO:0000256" key="6">
    <source>
        <dbReference type="ARBA" id="ARBA00023136"/>
    </source>
</evidence>
<keyword evidence="4 8" id="KW-0812">Transmembrane</keyword>
<evidence type="ECO:0000256" key="4">
    <source>
        <dbReference type="ARBA" id="ARBA00022692"/>
    </source>
</evidence>
<dbReference type="PANTHER" id="PTHR48086:SF7">
    <property type="entry name" value="SODIUM-SOLUTE SYMPORTER-RELATED"/>
    <property type="match status" value="1"/>
</dbReference>
<gene>
    <name evidence="9" type="ORF">CLV84_2100</name>
</gene>
<feature type="transmembrane region" description="Helical" evidence="8">
    <location>
        <begin position="41"/>
        <end position="64"/>
    </location>
</feature>
<keyword evidence="3" id="KW-0813">Transport</keyword>
<dbReference type="GO" id="GO:0005886">
    <property type="term" value="C:plasma membrane"/>
    <property type="evidence" value="ECO:0007669"/>
    <property type="project" value="TreeGrafter"/>
</dbReference>
<dbReference type="Proteomes" id="UP000237662">
    <property type="component" value="Unassembled WGS sequence"/>
</dbReference>
<name>A0A2S6I209_9BACT</name>
<evidence type="ECO:0000313" key="9">
    <source>
        <dbReference type="EMBL" id="PPK85208.1"/>
    </source>
</evidence>
<evidence type="ECO:0000256" key="7">
    <source>
        <dbReference type="RuleBase" id="RU362091"/>
    </source>
</evidence>
<accession>A0A2S6I209</accession>
<proteinExistence type="inferred from homology"/>
<evidence type="ECO:0000256" key="3">
    <source>
        <dbReference type="ARBA" id="ARBA00022448"/>
    </source>
</evidence>
<feature type="transmembrane region" description="Helical" evidence="8">
    <location>
        <begin position="312"/>
        <end position="333"/>
    </location>
</feature>
<dbReference type="CDD" id="cd11474">
    <property type="entry name" value="SLC5sbd_CHT"/>
    <property type="match status" value="1"/>
</dbReference>
<feature type="transmembrane region" description="Helical" evidence="8">
    <location>
        <begin position="407"/>
        <end position="425"/>
    </location>
</feature>
<feature type="transmembrane region" description="Helical" evidence="8">
    <location>
        <begin position="437"/>
        <end position="454"/>
    </location>
</feature>
<feature type="transmembrane region" description="Helical" evidence="8">
    <location>
        <begin position="151"/>
        <end position="171"/>
    </location>
</feature>
<keyword evidence="5 8" id="KW-1133">Transmembrane helix</keyword>
<evidence type="ECO:0000256" key="5">
    <source>
        <dbReference type="ARBA" id="ARBA00022989"/>
    </source>
</evidence>
<dbReference type="PANTHER" id="PTHR48086">
    <property type="entry name" value="SODIUM/PROLINE SYMPORTER-RELATED"/>
    <property type="match status" value="1"/>
</dbReference>
<dbReference type="EMBL" id="PTJC01000006">
    <property type="protein sequence ID" value="PPK85208.1"/>
    <property type="molecule type" value="Genomic_DNA"/>
</dbReference>
<evidence type="ECO:0000256" key="2">
    <source>
        <dbReference type="ARBA" id="ARBA00006434"/>
    </source>
</evidence>
<evidence type="ECO:0000256" key="1">
    <source>
        <dbReference type="ARBA" id="ARBA00004141"/>
    </source>
</evidence>
<dbReference type="RefSeq" id="WP_170067660.1">
    <property type="nucleotide sequence ID" value="NZ_PTJC01000006.1"/>
</dbReference>
<feature type="transmembrane region" description="Helical" evidence="8">
    <location>
        <begin position="220"/>
        <end position="238"/>
    </location>
</feature>
<evidence type="ECO:0000313" key="10">
    <source>
        <dbReference type="Proteomes" id="UP000237662"/>
    </source>
</evidence>
<dbReference type="Pfam" id="PF00474">
    <property type="entry name" value="SSF"/>
    <property type="match status" value="1"/>
</dbReference>